<dbReference type="InterPro" id="IPR001254">
    <property type="entry name" value="Trypsin_dom"/>
</dbReference>
<evidence type="ECO:0000313" key="5">
    <source>
        <dbReference type="Proteomes" id="UP000562322"/>
    </source>
</evidence>
<dbReference type="EMBL" id="VXAV01010851">
    <property type="protein sequence ID" value="NXL94533.1"/>
    <property type="molecule type" value="Genomic_DNA"/>
</dbReference>
<organism evidence="4 5">
    <name type="scientific">Alectura lathami</name>
    <name type="common">Australian brush turkey</name>
    <dbReference type="NCBI Taxonomy" id="81907"/>
    <lineage>
        <taxon>Eukaryota</taxon>
        <taxon>Metazoa</taxon>
        <taxon>Chordata</taxon>
        <taxon>Craniata</taxon>
        <taxon>Vertebrata</taxon>
        <taxon>Euteleostomi</taxon>
        <taxon>Archelosauria</taxon>
        <taxon>Archosauria</taxon>
        <taxon>Dinosauria</taxon>
        <taxon>Saurischia</taxon>
        <taxon>Theropoda</taxon>
        <taxon>Coelurosauria</taxon>
        <taxon>Aves</taxon>
        <taxon>Neognathae</taxon>
        <taxon>Galloanserae</taxon>
        <taxon>Galliformes</taxon>
        <taxon>Megapodiidae</taxon>
        <taxon>Alectura</taxon>
    </lineage>
</organism>
<dbReference type="AlphaFoldDB" id="A0A7L0WS97"/>
<evidence type="ECO:0000259" key="3">
    <source>
        <dbReference type="PROSITE" id="PS50240"/>
    </source>
</evidence>
<protein>
    <submittedName>
        <fullName evidence="4">GRAA protein</fullName>
    </submittedName>
</protein>
<dbReference type="InterPro" id="IPR043504">
    <property type="entry name" value="Peptidase_S1_PA_chymotrypsin"/>
</dbReference>
<evidence type="ECO:0000313" key="4">
    <source>
        <dbReference type="EMBL" id="NXL94533.1"/>
    </source>
</evidence>
<feature type="non-terminal residue" evidence="4">
    <location>
        <position position="259"/>
    </location>
</feature>
<feature type="domain" description="Peptidase S1" evidence="3">
    <location>
        <begin position="26"/>
        <end position="255"/>
    </location>
</feature>
<dbReference type="GO" id="GO:0004252">
    <property type="term" value="F:serine-type endopeptidase activity"/>
    <property type="evidence" value="ECO:0007669"/>
    <property type="project" value="InterPro"/>
</dbReference>
<dbReference type="PROSITE" id="PS50240">
    <property type="entry name" value="TRYPSIN_DOM"/>
    <property type="match status" value="1"/>
</dbReference>
<evidence type="ECO:0000256" key="2">
    <source>
        <dbReference type="SAM" id="SignalP"/>
    </source>
</evidence>
<feature type="chain" id="PRO_5029547893" evidence="2">
    <location>
        <begin position="23"/>
        <end position="259"/>
    </location>
</feature>
<feature type="signal peptide" evidence="2">
    <location>
        <begin position="1"/>
        <end position="22"/>
    </location>
</feature>
<dbReference type="PANTHER" id="PTHR24271:SF52">
    <property type="entry name" value="GRANZYME K"/>
    <property type="match status" value="1"/>
</dbReference>
<dbReference type="Gene3D" id="2.40.10.10">
    <property type="entry name" value="Trypsin-like serine proteases"/>
    <property type="match status" value="2"/>
</dbReference>
<comment type="caution">
    <text evidence="4">The sequence shown here is derived from an EMBL/GenBank/DDBJ whole genome shotgun (WGS) entry which is preliminary data.</text>
</comment>
<evidence type="ECO:0000256" key="1">
    <source>
        <dbReference type="ARBA" id="ARBA00023157"/>
    </source>
</evidence>
<proteinExistence type="predicted"/>
<keyword evidence="5" id="KW-1185">Reference proteome</keyword>
<gene>
    <name evidence="4" type="primary">Gzma_0</name>
    <name evidence="4" type="ORF">ALELAT_R07993</name>
</gene>
<keyword evidence="2" id="KW-0732">Signal</keyword>
<dbReference type="InterPro" id="IPR001314">
    <property type="entry name" value="Peptidase_S1A"/>
</dbReference>
<reference evidence="4 5" key="1">
    <citation type="submission" date="2019-09" db="EMBL/GenBank/DDBJ databases">
        <title>Bird 10,000 Genomes (B10K) Project - Family phase.</title>
        <authorList>
            <person name="Zhang G."/>
        </authorList>
    </citation>
    <scope>NUCLEOTIDE SEQUENCE [LARGE SCALE GENOMIC DNA]</scope>
    <source>
        <strain evidence="4">B10K-DU-001-39</strain>
        <tissue evidence="4">Muscle</tissue>
    </source>
</reference>
<feature type="non-terminal residue" evidence="4">
    <location>
        <position position="1"/>
    </location>
</feature>
<dbReference type="PANTHER" id="PTHR24271">
    <property type="entry name" value="KALLIKREIN-RELATED"/>
    <property type="match status" value="1"/>
</dbReference>
<accession>A0A7L0WS97</accession>
<sequence length="259" mass="29195">MMSHPLALLLSLIAVNLPLRYGCTDIVGGHCVRPHSWPFMAAIQRECTTVCGGVLVRKQWVLTAARCKLNESEVRVVLGAHQASIPEKEHQKFKVMQFFPHPQFDSSSNENDIMLLKLDRMASLNEYVQLLPLPDRCEDIKPGIKCKVTGWGVTSSKKPSKCLRETALTIVDRNICEKKYIKKKIHLKITSNMLCAQGWKRGACSVRSSGPLICGRQYCGIVSFGKKCGRGFVDMPGVYTRLNKKYIEWINNTISLNRE</sequence>
<dbReference type="Proteomes" id="UP000562322">
    <property type="component" value="Unassembled WGS sequence"/>
</dbReference>
<dbReference type="FunFam" id="2.40.10.10:FF:000005">
    <property type="entry name" value="Serine protease 37"/>
    <property type="match status" value="1"/>
</dbReference>
<dbReference type="OrthoDB" id="6755574at2759"/>
<dbReference type="SMART" id="SM00020">
    <property type="entry name" value="Tryp_SPc"/>
    <property type="match status" value="1"/>
</dbReference>
<keyword evidence="1" id="KW-1015">Disulfide bond</keyword>
<dbReference type="Pfam" id="PF00089">
    <property type="entry name" value="Trypsin"/>
    <property type="match status" value="1"/>
</dbReference>
<dbReference type="SUPFAM" id="SSF50494">
    <property type="entry name" value="Trypsin-like serine proteases"/>
    <property type="match status" value="1"/>
</dbReference>
<dbReference type="InterPro" id="IPR009003">
    <property type="entry name" value="Peptidase_S1_PA"/>
</dbReference>
<dbReference type="CDD" id="cd00190">
    <property type="entry name" value="Tryp_SPc"/>
    <property type="match status" value="1"/>
</dbReference>
<dbReference type="GO" id="GO:0006508">
    <property type="term" value="P:proteolysis"/>
    <property type="evidence" value="ECO:0007669"/>
    <property type="project" value="InterPro"/>
</dbReference>
<name>A0A7L0WS97_ALELA</name>
<dbReference type="PRINTS" id="PR00722">
    <property type="entry name" value="CHYMOTRYPSIN"/>
</dbReference>